<gene>
    <name evidence="1" type="ORF">GCM10011494_22850</name>
</gene>
<reference evidence="1" key="1">
    <citation type="journal article" date="2014" name="Int. J. Syst. Evol. Microbiol.">
        <title>Complete genome sequence of Corynebacterium casei LMG S-19264T (=DSM 44701T), isolated from a smear-ripened cheese.</title>
        <authorList>
            <consortium name="US DOE Joint Genome Institute (JGI-PGF)"/>
            <person name="Walter F."/>
            <person name="Albersmeier A."/>
            <person name="Kalinowski J."/>
            <person name="Ruckert C."/>
        </authorList>
    </citation>
    <scope>NUCLEOTIDE SEQUENCE</scope>
    <source>
        <strain evidence="1">CGMCC 1.15095</strain>
    </source>
</reference>
<dbReference type="AlphaFoldDB" id="A0A916TSS1"/>
<evidence type="ECO:0000313" key="2">
    <source>
        <dbReference type="Proteomes" id="UP000608154"/>
    </source>
</evidence>
<proteinExistence type="predicted"/>
<dbReference type="EMBL" id="BMHK01000014">
    <property type="protein sequence ID" value="GGC03829.1"/>
    <property type="molecule type" value="Genomic_DNA"/>
</dbReference>
<reference evidence="1" key="2">
    <citation type="submission" date="2020-09" db="EMBL/GenBank/DDBJ databases">
        <authorList>
            <person name="Sun Q."/>
            <person name="Zhou Y."/>
        </authorList>
    </citation>
    <scope>NUCLEOTIDE SEQUENCE</scope>
    <source>
        <strain evidence="1">CGMCC 1.15095</strain>
    </source>
</reference>
<organism evidence="1 2">
    <name type="scientific">Novosphingobium endophyticum</name>
    <dbReference type="NCBI Taxonomy" id="1955250"/>
    <lineage>
        <taxon>Bacteria</taxon>
        <taxon>Pseudomonadati</taxon>
        <taxon>Pseudomonadota</taxon>
        <taxon>Alphaproteobacteria</taxon>
        <taxon>Sphingomonadales</taxon>
        <taxon>Sphingomonadaceae</taxon>
        <taxon>Novosphingobium</taxon>
    </lineage>
</organism>
<evidence type="ECO:0000313" key="1">
    <source>
        <dbReference type="EMBL" id="GGC03829.1"/>
    </source>
</evidence>
<comment type="caution">
    <text evidence="1">The sequence shown here is derived from an EMBL/GenBank/DDBJ whole genome shotgun (WGS) entry which is preliminary data.</text>
</comment>
<accession>A0A916TSS1</accession>
<dbReference type="Proteomes" id="UP000608154">
    <property type="component" value="Unassembled WGS sequence"/>
</dbReference>
<sequence length="72" mass="8183">MDTEADTCRKEVIPRLVEAGWDRAPYAINEQRTFTDGRIVFVGGKARRGRQKRECERDQAVCQVQRQGSADG</sequence>
<protein>
    <submittedName>
        <fullName evidence="1">Uncharacterized protein</fullName>
    </submittedName>
</protein>
<name>A0A916TSS1_9SPHN</name>
<dbReference type="Gene3D" id="3.90.1570.30">
    <property type="match status" value="1"/>
</dbReference>
<keyword evidence="2" id="KW-1185">Reference proteome</keyword>